<keyword evidence="2" id="KW-0805">Transcription regulation</keyword>
<dbReference type="InterPro" id="IPR009057">
    <property type="entry name" value="Homeodomain-like_sf"/>
</dbReference>
<dbReference type="PANTHER" id="PTHR47506">
    <property type="entry name" value="TRANSCRIPTIONAL REGULATORY PROTEIN"/>
    <property type="match status" value="1"/>
</dbReference>
<feature type="DNA-binding region" description="H-T-H motif" evidence="5">
    <location>
        <begin position="33"/>
        <end position="52"/>
    </location>
</feature>
<dbReference type="Pfam" id="PF08361">
    <property type="entry name" value="TetR_C_2"/>
    <property type="match status" value="1"/>
</dbReference>
<dbReference type="InterPro" id="IPR013572">
    <property type="entry name" value="Tscrpt_reg_MAATS_C"/>
</dbReference>
<evidence type="ECO:0000259" key="6">
    <source>
        <dbReference type="PROSITE" id="PS50977"/>
    </source>
</evidence>
<keyword evidence="3 5" id="KW-0238">DNA-binding</keyword>
<dbReference type="OrthoDB" id="5816932at2"/>
<gene>
    <name evidence="7" type="ORF">YC6258_01374</name>
</gene>
<dbReference type="Pfam" id="PF00440">
    <property type="entry name" value="TetR_N"/>
    <property type="match status" value="1"/>
</dbReference>
<dbReference type="STRING" id="1445510.YC6258_01374"/>
<evidence type="ECO:0000256" key="2">
    <source>
        <dbReference type="ARBA" id="ARBA00023015"/>
    </source>
</evidence>
<dbReference type="InterPro" id="IPR036271">
    <property type="entry name" value="Tet_transcr_reg_TetR-rel_C_sf"/>
</dbReference>
<dbReference type="GO" id="GO:0003677">
    <property type="term" value="F:DNA binding"/>
    <property type="evidence" value="ECO:0007669"/>
    <property type="project" value="UniProtKB-UniRule"/>
</dbReference>
<keyword evidence="8" id="KW-1185">Reference proteome</keyword>
<dbReference type="PROSITE" id="PS50977">
    <property type="entry name" value="HTH_TETR_2"/>
    <property type="match status" value="1"/>
</dbReference>
<keyword evidence="4" id="KW-0804">Transcription</keyword>
<dbReference type="Gene3D" id="1.10.357.10">
    <property type="entry name" value="Tetracycline Repressor, domain 2"/>
    <property type="match status" value="1"/>
</dbReference>
<evidence type="ECO:0000256" key="1">
    <source>
        <dbReference type="ARBA" id="ARBA00022491"/>
    </source>
</evidence>
<dbReference type="InterPro" id="IPR001647">
    <property type="entry name" value="HTH_TetR"/>
</dbReference>
<dbReference type="PANTHER" id="PTHR47506:SF1">
    <property type="entry name" value="HTH-TYPE TRANSCRIPTIONAL REGULATOR YJDC"/>
    <property type="match status" value="1"/>
</dbReference>
<feature type="domain" description="HTH tetR-type" evidence="6">
    <location>
        <begin position="10"/>
        <end position="70"/>
    </location>
</feature>
<evidence type="ECO:0000313" key="7">
    <source>
        <dbReference type="EMBL" id="AJQ93422.1"/>
    </source>
</evidence>
<evidence type="ECO:0000256" key="4">
    <source>
        <dbReference type="ARBA" id="ARBA00023163"/>
    </source>
</evidence>
<dbReference type="HOGENOM" id="CLU_069356_12_3_6"/>
<dbReference type="KEGG" id="gsn:YC6258_01374"/>
<dbReference type="Proteomes" id="UP000032266">
    <property type="component" value="Chromosome"/>
</dbReference>
<keyword evidence="1" id="KW-0678">Repressor</keyword>
<evidence type="ECO:0000256" key="3">
    <source>
        <dbReference type="ARBA" id="ARBA00023125"/>
    </source>
</evidence>
<dbReference type="PROSITE" id="PS01081">
    <property type="entry name" value="HTH_TETR_1"/>
    <property type="match status" value="1"/>
</dbReference>
<sequence>MARKTKEAAQETYQALLDAAENEFSRHGVSATTLNDIALAAGVTRGALYHYFGDKQALIAALIDRCFYPMEQLTLSQCAETSMLKKLHVCCLAYLTLIAKDRSAQNVQTITMHKCEMVDAHDTIHEHYRNLRNEIYREMKQDLEQAINCGDLPDHIDPHQVAVALFSITQGIVYAWLADPNYCDLIRDGMAAIDTYLAGLTSPLIS</sequence>
<protein>
    <submittedName>
        <fullName evidence="7">Transcriptional regulator</fullName>
    </submittedName>
</protein>
<proteinExistence type="predicted"/>
<dbReference type="SUPFAM" id="SSF48498">
    <property type="entry name" value="Tetracyclin repressor-like, C-terminal domain"/>
    <property type="match status" value="1"/>
</dbReference>
<evidence type="ECO:0000313" key="8">
    <source>
        <dbReference type="Proteomes" id="UP000032266"/>
    </source>
</evidence>
<organism evidence="7 8">
    <name type="scientific">Gynuella sunshinyii YC6258</name>
    <dbReference type="NCBI Taxonomy" id="1445510"/>
    <lineage>
        <taxon>Bacteria</taxon>
        <taxon>Pseudomonadati</taxon>
        <taxon>Pseudomonadota</taxon>
        <taxon>Gammaproteobacteria</taxon>
        <taxon>Oceanospirillales</taxon>
        <taxon>Saccharospirillaceae</taxon>
        <taxon>Gynuella</taxon>
    </lineage>
</organism>
<dbReference type="AlphaFoldDB" id="A0A0C5VFR3"/>
<accession>A0A0C5VFR3</accession>
<dbReference type="InterPro" id="IPR023772">
    <property type="entry name" value="DNA-bd_HTH_TetR-type_CS"/>
</dbReference>
<dbReference type="SUPFAM" id="SSF46689">
    <property type="entry name" value="Homeodomain-like"/>
    <property type="match status" value="1"/>
</dbReference>
<dbReference type="EMBL" id="CP007142">
    <property type="protein sequence ID" value="AJQ93422.1"/>
    <property type="molecule type" value="Genomic_DNA"/>
</dbReference>
<evidence type="ECO:0000256" key="5">
    <source>
        <dbReference type="PROSITE-ProRule" id="PRU00335"/>
    </source>
</evidence>
<dbReference type="RefSeq" id="WP_044616214.1">
    <property type="nucleotide sequence ID" value="NZ_CP007142.1"/>
</dbReference>
<name>A0A0C5VFR3_9GAMM</name>
<reference evidence="7 8" key="1">
    <citation type="submission" date="2014-01" db="EMBL/GenBank/DDBJ databases">
        <title>Full genme sequencing of cellulolytic bacterium Gynuella sunshinyii YC6258T gen. nov., sp. nov.</title>
        <authorList>
            <person name="Khan H."/>
            <person name="Chung E.J."/>
            <person name="Chung Y.R."/>
        </authorList>
    </citation>
    <scope>NUCLEOTIDE SEQUENCE [LARGE SCALE GENOMIC DNA]</scope>
    <source>
        <strain evidence="7 8">YC6258</strain>
    </source>
</reference>
<dbReference type="PRINTS" id="PR00455">
    <property type="entry name" value="HTHTETR"/>
</dbReference>